<name>U7V3V6_9MICC</name>
<proteinExistence type="predicted"/>
<accession>U7V3V6</accession>
<evidence type="ECO:0000313" key="2">
    <source>
        <dbReference type="EMBL" id="ERT65438.1"/>
    </source>
</evidence>
<protein>
    <submittedName>
        <fullName evidence="2">Uncharacterized protein</fullName>
    </submittedName>
</protein>
<comment type="caution">
    <text evidence="2">The sequence shown here is derived from an EMBL/GenBank/DDBJ whole genome shotgun (WGS) entry which is preliminary data.</text>
</comment>
<dbReference type="HOGENOM" id="CLU_2938916_0_0_11"/>
<gene>
    <name evidence="2" type="ORF">HMPREF0742_01828</name>
</gene>
<evidence type="ECO:0000256" key="1">
    <source>
        <dbReference type="SAM" id="MobiDB-lite"/>
    </source>
</evidence>
<reference evidence="2 3" key="1">
    <citation type="submission" date="2013-08" db="EMBL/GenBank/DDBJ databases">
        <authorList>
            <person name="Weinstock G."/>
            <person name="Sodergren E."/>
            <person name="Wylie T."/>
            <person name="Fulton L."/>
            <person name="Fulton R."/>
            <person name="Fronick C."/>
            <person name="O'Laughlin M."/>
            <person name="Godfrey J."/>
            <person name="Miner T."/>
            <person name="Herter B."/>
            <person name="Appelbaum E."/>
            <person name="Cordes M."/>
            <person name="Lek S."/>
            <person name="Wollam A."/>
            <person name="Pepin K.H."/>
            <person name="Palsikar V.B."/>
            <person name="Mitreva M."/>
            <person name="Wilson R.K."/>
        </authorList>
    </citation>
    <scope>NUCLEOTIDE SEQUENCE [LARGE SCALE GENOMIC DNA]</scope>
    <source>
        <strain evidence="2 3">F0184</strain>
    </source>
</reference>
<feature type="region of interest" description="Disordered" evidence="1">
    <location>
        <begin position="1"/>
        <end position="60"/>
    </location>
</feature>
<sequence length="60" mass="7020">MRAPQPQYPPRGHETSTVPHCIPRTVRPVRNPLPTRSRRSANPKNTGRAPRRYRIRPDIR</sequence>
<dbReference type="AlphaFoldDB" id="U7V3V6"/>
<organism evidence="2 3">
    <name type="scientific">Rothia aeria F0184</name>
    <dbReference type="NCBI Taxonomy" id="888019"/>
    <lineage>
        <taxon>Bacteria</taxon>
        <taxon>Bacillati</taxon>
        <taxon>Actinomycetota</taxon>
        <taxon>Actinomycetes</taxon>
        <taxon>Micrococcales</taxon>
        <taxon>Micrococcaceae</taxon>
        <taxon>Rothia</taxon>
    </lineage>
</organism>
<dbReference type="Proteomes" id="UP000017174">
    <property type="component" value="Unassembled WGS sequence"/>
</dbReference>
<evidence type="ECO:0000313" key="3">
    <source>
        <dbReference type="Proteomes" id="UP000017174"/>
    </source>
</evidence>
<dbReference type="EMBL" id="AXZG01000053">
    <property type="protein sequence ID" value="ERT65438.1"/>
    <property type="molecule type" value="Genomic_DNA"/>
</dbReference>